<evidence type="ECO:0000313" key="1">
    <source>
        <dbReference type="EMBL" id="SFQ66079.1"/>
    </source>
</evidence>
<dbReference type="EMBL" id="FOXX01000006">
    <property type="protein sequence ID" value="SFQ66079.1"/>
    <property type="molecule type" value="Genomic_DNA"/>
</dbReference>
<dbReference type="GeneID" id="93711230"/>
<protein>
    <submittedName>
        <fullName evidence="1">Uncharacterized protein</fullName>
    </submittedName>
</protein>
<name>A0A1I6ABL8_9BACI</name>
<organism evidence="1 2">
    <name type="scientific">Priestia endophytica DSM 13796</name>
    <dbReference type="NCBI Taxonomy" id="1121089"/>
    <lineage>
        <taxon>Bacteria</taxon>
        <taxon>Bacillati</taxon>
        <taxon>Bacillota</taxon>
        <taxon>Bacilli</taxon>
        <taxon>Bacillales</taxon>
        <taxon>Bacillaceae</taxon>
        <taxon>Priestia</taxon>
    </lineage>
</organism>
<reference evidence="1 2" key="1">
    <citation type="submission" date="2016-10" db="EMBL/GenBank/DDBJ databases">
        <authorList>
            <person name="Varghese N."/>
            <person name="Submissions S."/>
        </authorList>
    </citation>
    <scope>NUCLEOTIDE SEQUENCE [LARGE SCALE GENOMIC DNA]</scope>
    <source>
        <strain evidence="1 2">DSM 13796</strain>
    </source>
</reference>
<dbReference type="Proteomes" id="UP000182762">
    <property type="component" value="Unassembled WGS sequence"/>
</dbReference>
<keyword evidence="2" id="KW-1185">Reference proteome</keyword>
<proteinExistence type="predicted"/>
<comment type="caution">
    <text evidence="1">The sequence shown here is derived from an EMBL/GenBank/DDBJ whole genome shotgun (WGS) entry which is preliminary data.</text>
</comment>
<sequence>MKKYILLFMFCLLVGQMLGYKDIRHKELERSLHTALQGDVHNVNIASLTDFQWDKAYVFPPYTPVEVMRDELGVQSYKDWSGLGFRDDINLLVFLHGDQIVHYAEIDRAFGEFGQNNSLSFTPSHATLTVQRF</sequence>
<evidence type="ECO:0000313" key="2">
    <source>
        <dbReference type="Proteomes" id="UP000182762"/>
    </source>
</evidence>
<accession>A0A1I6ABL8</accession>
<dbReference type="RefSeq" id="WP_061805288.1">
    <property type="nucleotide sequence ID" value="NZ_FOXX01000006.1"/>
</dbReference>
<gene>
    <name evidence="1" type="ORF">SAMN02745910_02585</name>
</gene>